<dbReference type="KEGG" id="aplc:110979359"/>
<feature type="coiled-coil region" evidence="14">
    <location>
        <begin position="1908"/>
        <end position="1963"/>
    </location>
</feature>
<evidence type="ECO:0000313" key="17">
    <source>
        <dbReference type="RefSeq" id="XP_022090773.1"/>
    </source>
</evidence>
<feature type="coiled-coil region" evidence="14">
    <location>
        <begin position="1795"/>
        <end position="1822"/>
    </location>
</feature>
<feature type="coiled-coil region" evidence="14">
    <location>
        <begin position="1274"/>
        <end position="1315"/>
    </location>
</feature>
<feature type="compositionally biased region" description="Basic and acidic residues" evidence="15">
    <location>
        <begin position="1020"/>
        <end position="1041"/>
    </location>
</feature>
<dbReference type="CTD" id="55779"/>
<protein>
    <recommendedName>
        <fullName evidence="12">Cilia- and flagella-associated protein 44</fullName>
    </recommendedName>
</protein>
<feature type="repeat" description="WD" evidence="13">
    <location>
        <begin position="806"/>
        <end position="847"/>
    </location>
</feature>
<feature type="compositionally biased region" description="Acidic residues" evidence="15">
    <location>
        <begin position="1051"/>
        <end position="1069"/>
    </location>
</feature>
<feature type="region of interest" description="Disordered" evidence="15">
    <location>
        <begin position="1651"/>
        <end position="1697"/>
    </location>
</feature>
<dbReference type="GeneID" id="110979359"/>
<comment type="subcellular location">
    <subcellularLocation>
        <location evidence="1">Cytoplasm</location>
        <location evidence="1">Cytoskeleton</location>
        <location evidence="1">Flagellum axoneme</location>
    </subcellularLocation>
</comment>
<keyword evidence="16" id="KW-1185">Reference proteome</keyword>
<organism evidence="16 17">
    <name type="scientific">Acanthaster planci</name>
    <name type="common">Crown-of-thorns starfish</name>
    <dbReference type="NCBI Taxonomy" id="133434"/>
    <lineage>
        <taxon>Eukaryota</taxon>
        <taxon>Metazoa</taxon>
        <taxon>Echinodermata</taxon>
        <taxon>Eleutherozoa</taxon>
        <taxon>Asterozoa</taxon>
        <taxon>Asteroidea</taxon>
        <taxon>Valvatacea</taxon>
        <taxon>Valvatida</taxon>
        <taxon>Acanthasteridae</taxon>
        <taxon>Acanthaster</taxon>
    </lineage>
</organism>
<evidence type="ECO:0000256" key="3">
    <source>
        <dbReference type="ARBA" id="ARBA00022574"/>
    </source>
</evidence>
<dbReference type="PANTHER" id="PTHR14885">
    <property type="entry name" value="CILIA- AND FLAGELLA-ASSOCIATED PROTEIN 43-RELATED"/>
    <property type="match status" value="1"/>
</dbReference>
<dbReference type="InterPro" id="IPR015943">
    <property type="entry name" value="WD40/YVTN_repeat-like_dom_sf"/>
</dbReference>
<dbReference type="SUPFAM" id="SSF50998">
    <property type="entry name" value="Quinoprotein alcohol dehydrogenase-like"/>
    <property type="match status" value="1"/>
</dbReference>
<feature type="compositionally biased region" description="Acidic residues" evidence="15">
    <location>
        <begin position="1856"/>
        <end position="1885"/>
    </location>
</feature>
<feature type="region of interest" description="Disordered" evidence="15">
    <location>
        <begin position="1"/>
        <end position="439"/>
    </location>
</feature>
<dbReference type="SUPFAM" id="SSF50978">
    <property type="entry name" value="WD40 repeat-like"/>
    <property type="match status" value="1"/>
</dbReference>
<evidence type="ECO:0000256" key="13">
    <source>
        <dbReference type="PROSITE-ProRule" id="PRU00221"/>
    </source>
</evidence>
<dbReference type="InterPro" id="IPR011047">
    <property type="entry name" value="Quinoprotein_ADH-like_sf"/>
</dbReference>
<evidence type="ECO:0000256" key="5">
    <source>
        <dbReference type="ARBA" id="ARBA00022846"/>
    </source>
</evidence>
<gene>
    <name evidence="17" type="primary">LOC110979359</name>
</gene>
<accession>A0A8B7YC03</accession>
<evidence type="ECO:0000256" key="6">
    <source>
        <dbReference type="ARBA" id="ARBA00023054"/>
    </source>
</evidence>
<dbReference type="GO" id="GO:0003341">
    <property type="term" value="P:cilium movement"/>
    <property type="evidence" value="ECO:0007669"/>
    <property type="project" value="UniProtKB-ARBA"/>
</dbReference>
<keyword evidence="2" id="KW-0963">Cytoplasm</keyword>
<dbReference type="RefSeq" id="XP_022090773.1">
    <property type="nucleotide sequence ID" value="XM_022235081.1"/>
</dbReference>
<dbReference type="PANTHER" id="PTHR14885:SF3">
    <property type="entry name" value="CILIA- AND FLAGELLA-ASSOCIATED PROTEIN 44"/>
    <property type="match status" value="1"/>
</dbReference>
<dbReference type="PROSITE" id="PS50294">
    <property type="entry name" value="WD_REPEATS_REGION"/>
    <property type="match status" value="1"/>
</dbReference>
<keyword evidence="5" id="KW-0282">Flagellum</keyword>
<keyword evidence="9" id="KW-0966">Cell projection</keyword>
<dbReference type="InterPro" id="IPR036322">
    <property type="entry name" value="WD40_repeat_dom_sf"/>
</dbReference>
<dbReference type="FunFam" id="2.130.10.10:FF:000401">
    <property type="entry name" value="Cilia- and flagella-associated protein 44"/>
    <property type="match status" value="1"/>
</dbReference>
<feature type="compositionally biased region" description="Basic and acidic residues" evidence="15">
    <location>
        <begin position="170"/>
        <end position="179"/>
    </location>
</feature>
<evidence type="ECO:0000256" key="9">
    <source>
        <dbReference type="ARBA" id="ARBA00023273"/>
    </source>
</evidence>
<feature type="compositionally biased region" description="Low complexity" evidence="15">
    <location>
        <begin position="297"/>
        <end position="316"/>
    </location>
</feature>
<evidence type="ECO:0000313" key="16">
    <source>
        <dbReference type="Proteomes" id="UP000694845"/>
    </source>
</evidence>
<evidence type="ECO:0000256" key="2">
    <source>
        <dbReference type="ARBA" id="ARBA00022490"/>
    </source>
</evidence>
<feature type="compositionally biased region" description="Low complexity" evidence="15">
    <location>
        <begin position="398"/>
        <end position="429"/>
    </location>
</feature>
<dbReference type="OMA" id="FIMDRVH"/>
<feature type="compositionally biased region" description="Low complexity" evidence="15">
    <location>
        <begin position="360"/>
        <end position="375"/>
    </location>
</feature>
<keyword evidence="7" id="KW-0969">Cilium</keyword>
<feature type="compositionally biased region" description="Basic and acidic residues" evidence="15">
    <location>
        <begin position="135"/>
        <end position="163"/>
    </location>
</feature>
<feature type="compositionally biased region" description="Polar residues" evidence="15">
    <location>
        <begin position="1676"/>
        <end position="1687"/>
    </location>
</feature>
<reference evidence="17" key="1">
    <citation type="submission" date="2025-08" db="UniProtKB">
        <authorList>
            <consortium name="RefSeq"/>
        </authorList>
    </citation>
    <scope>IDENTIFICATION</scope>
</reference>
<feature type="compositionally biased region" description="Basic and acidic residues" evidence="15">
    <location>
        <begin position="346"/>
        <end position="356"/>
    </location>
</feature>
<feature type="region of interest" description="Disordered" evidence="15">
    <location>
        <begin position="1851"/>
        <end position="1891"/>
    </location>
</feature>
<dbReference type="SMART" id="SM00320">
    <property type="entry name" value="WD40"/>
    <property type="match status" value="7"/>
</dbReference>
<feature type="region of interest" description="Disordered" evidence="15">
    <location>
        <begin position="2189"/>
        <end position="2216"/>
    </location>
</feature>
<dbReference type="PROSITE" id="PS50082">
    <property type="entry name" value="WD_REPEATS_2"/>
    <property type="match status" value="1"/>
</dbReference>
<dbReference type="Pfam" id="PF00400">
    <property type="entry name" value="WD40"/>
    <property type="match status" value="3"/>
</dbReference>
<evidence type="ECO:0000256" key="10">
    <source>
        <dbReference type="ARBA" id="ARBA00055223"/>
    </source>
</evidence>
<keyword evidence="3 13" id="KW-0853">WD repeat</keyword>
<evidence type="ECO:0000256" key="11">
    <source>
        <dbReference type="ARBA" id="ARBA00060934"/>
    </source>
</evidence>
<feature type="region of interest" description="Disordered" evidence="15">
    <location>
        <begin position="1017"/>
        <end position="1081"/>
    </location>
</feature>
<evidence type="ECO:0000256" key="8">
    <source>
        <dbReference type="ARBA" id="ARBA00023212"/>
    </source>
</evidence>
<dbReference type="OrthoDB" id="1935234at2759"/>
<feature type="coiled-coil region" evidence="14">
    <location>
        <begin position="1991"/>
        <end position="2111"/>
    </location>
</feature>
<evidence type="ECO:0000256" key="7">
    <source>
        <dbReference type="ARBA" id="ARBA00023069"/>
    </source>
</evidence>
<sequence length="2216" mass="246634">MDEDQQSKDEAYLSGSHKNPKSLRAATHKLQAEALRQYREAHAGSVPHLEEGQGDFQNEQQEEHVAADVIPEGQTDEQPAGAAEDADVAKSGTPSGEQSAKDPAVGGDSDGANEDTPPGEGTAAREDNTDPSVGEPREDTAAEDNTTRDPTEDVDTEEQKEGQEAADEAGEQKDVEKPSVEPQDAEPAVETPTPDQPVENAEESGGLASQQEEAPAGGLDAVPEPAAAEAEEANTNVNANPSDKDDQGGAEQDEGENEGSSAQVEGEGSPEGEAAEGEATVQETEAAEVQETEDSAPLEQAQEQEAAVPQEVAGEQPTQAEGAKVSDDGAENAAEGAEVRAEEEEGAKVSGERQEAESDAATAGEEAQVAEEGAGVIELGEAVTGEGAEVTEQEAEVTGEGTEVTEQGAEVTGEGTEVTEQGAEVTGEGAEAGEDQAEEEGPKIPLDFFYDYQEHVSRARMAEDSDLPADMLTLYHSFGYDCKRLSNLYMLDANTLIFAAGNLVELLNIQTKEQKYIRSTGGGGIGAITVHPSSKYFAVCEKGTMPNINIYEYPSLKLYRILREGTETAYAFADFNPAGTLLASVGCAPDYMLTVWDWGNETIVLRSKAFSQDIFRVTFSPENEGLLTSSGTGHIRFWKMAHTFTGLKLQGQLGKFGRTEISDIHGYVELPDGKVLSGAEWGNMLLWEGGLIKVQISRKNKKPCHNGNIEQFVMDEGELISIGADGFVRVWDFETIDTADSANESGIFEMDCMNELKVGNDVHLISMVKSLDPEVQSIWYAQDANGAIWKLDLSFSHTTRDPEKLFSFHAGEITSIDTSPVSQLVASAALDHTVRVYDYASKTPLCSTKFNAGSTSMLWVPPIVDPKGSTLLAGFADGVVRSLTLKRRDNQEGKRTAHHQPAALALKQAFKPHTKAVTAMAMDSKGEILTTAGADNTLFFMNVGDTFTPIGFIDTPGQVTHITWSPGYFDKNCALVFCANGEVLEVEAPEPGTYDTSTTFKITGLKTRQTTFKSIKSRLRREEEEERKRKEEEARQKELERKRRIRRERGLEDEDEEEDKKEEEEEEEPPPLYIPEEPSPILYGVYSPGDPDKFWVSMGTFDAGYLYECKFRDEKEKADMIRQGREEAINEAIRTVPVNDSDDVPIRTMQFTGDGKQVLLGMENGAIQIHPLDSEGVQQDHAPDSRQADFSLFGPYWSLTVHDNSYGRVTGIRTSFDGRFVFTCGADGNLFAFELMSQEKIEEARALAKAKIPSAKKEDEERKVSDIESKEHYSIELEKQKSEQDKRMRKAEEKKMEVRRTIAKLRRQFKKLLEQNQELPEHLQLQRKEFEMDPGIRKELEKQTNDKIELVQRELAWEAEKHRISLEKLKERFKTELECERIVVVSIQTDHELATYRTTKLPREFHEMKQELTRRATVLSDKGLQREPTRGTPTSGPVLGESMTEASLAAAGARDVKKSTVLTGRHGEKVAKALQKAEKVRQKRLAREKQWEELLCSKPPEDYEDPADVAAIKDAQDHMGDFKLKTAKDYSVPEHLRMNALKKRNQLVTLEEMIHKHKSEFNKRVVALRDKKIHIIQEIQEHLLELNGIQKVLEENQRQPLPECPTLHPCETPEKKLEYTRETLMQFKAQMAEKAILEKTGGDTGGFGFGAGFNTGGGGSGGGGGTTEQKDKDPTTPLSYRHSSLLSAKSRADSAAQPLSPLEQQLLAMEAIRLHHRQGELIGQVQELVVSFDAELRMLRHEKLSLDTELKHADLRRVTLFEELQLLKEFEKRENVLAAKVETKIKEKSDSQVKVAECQQKLDAKRKDIDRLNEREKALYANFQASLGENNKFAEFLTKVFKKKIKRAKKKAQTEEGSDEESEESSEDESDWSSDEEDSEEEGLDDSVCPPGCDQALFDNTCALREKRLDIEELLAEEKKIAEGLKKEVDALTKKQKVIDSGLKTAEADLEAFQLEKQQKLNELDVVVTLRLHQVEYMVNGAVPQDLSQVLVFNNASMARLQHRIQELKEEKTAQRRHYKEHRQQHVQLIKDRKLMESRITELEEKCNEMMRQKFGRIIDLEKLETVGVNRTVEELKEKLRLNELANANELQKWDSKIEAKKARITELIEENTLRLQQLTMLVGENKNLEKALDARQTNLTQGSKSGGEFQGSRKADLEERGRLIQLVQLQAQEIEALKEEISLLSRKGGHILPPTQPPIQQSSAHGQHPPGNAGQ</sequence>
<comment type="similarity">
    <text evidence="11">Belongs to the CFAP44 family.</text>
</comment>
<evidence type="ECO:0000256" key="12">
    <source>
        <dbReference type="ARBA" id="ARBA00074727"/>
    </source>
</evidence>
<feature type="compositionally biased region" description="Basic and acidic residues" evidence="15">
    <location>
        <begin position="1"/>
        <end position="11"/>
    </location>
</feature>
<keyword evidence="4" id="KW-0677">Repeat</keyword>
<evidence type="ECO:0000256" key="4">
    <source>
        <dbReference type="ARBA" id="ARBA00022737"/>
    </source>
</evidence>
<name>A0A8B7YC03_ACAPL</name>
<dbReference type="GO" id="GO:0060285">
    <property type="term" value="P:cilium-dependent cell motility"/>
    <property type="evidence" value="ECO:0007669"/>
    <property type="project" value="UniProtKB-ARBA"/>
</dbReference>
<feature type="compositionally biased region" description="Acidic residues" evidence="15">
    <location>
        <begin position="285"/>
        <end position="296"/>
    </location>
</feature>
<feature type="compositionally biased region" description="Gly residues" evidence="15">
    <location>
        <begin position="1651"/>
        <end position="1666"/>
    </location>
</feature>
<keyword evidence="6 14" id="KW-0175">Coiled coil</keyword>
<dbReference type="InterPro" id="IPR001680">
    <property type="entry name" value="WD40_rpt"/>
</dbReference>
<evidence type="ECO:0000256" key="15">
    <source>
        <dbReference type="SAM" id="MobiDB-lite"/>
    </source>
</evidence>
<keyword evidence="8" id="KW-0206">Cytoskeleton</keyword>
<dbReference type="Proteomes" id="UP000694845">
    <property type="component" value="Unplaced"/>
</dbReference>
<comment type="function">
    <text evidence="10">Flagellar protein involved in sperm flagellum axoneme organization and function.</text>
</comment>
<proteinExistence type="inferred from homology"/>
<dbReference type="Pfam" id="PF25828">
    <property type="entry name" value="CC_Cfap43"/>
    <property type="match status" value="1"/>
</dbReference>
<evidence type="ECO:0000256" key="14">
    <source>
        <dbReference type="SAM" id="Coils"/>
    </source>
</evidence>
<evidence type="ECO:0000256" key="1">
    <source>
        <dbReference type="ARBA" id="ARBA00004611"/>
    </source>
</evidence>
<dbReference type="Gene3D" id="2.130.10.10">
    <property type="entry name" value="YVTN repeat-like/Quinoprotein amine dehydrogenase"/>
    <property type="match status" value="3"/>
</dbReference>
<feature type="compositionally biased region" description="Low complexity" evidence="15">
    <location>
        <begin position="221"/>
        <end position="241"/>
    </location>
</feature>